<proteinExistence type="predicted"/>
<evidence type="ECO:0000313" key="2">
    <source>
        <dbReference type="EMBL" id="AOT58980.1"/>
    </source>
</evidence>
<feature type="domain" description="Thiaminase-1 insert" evidence="1">
    <location>
        <begin position="132"/>
        <end position="277"/>
    </location>
</feature>
<dbReference type="InterPro" id="IPR054393">
    <property type="entry name" value="Thiaminase-1_dom"/>
</dbReference>
<dbReference type="STRING" id="285473.A4G23_01805"/>
<gene>
    <name evidence="2" type="ORF">A4G23_01805</name>
</gene>
<dbReference type="EC" id="2.5.1.2" evidence="2"/>
<name>A0A1D8G0L0_9ACTN</name>
<keyword evidence="2" id="KW-0808">Transferase</keyword>
<dbReference type="GO" id="GO:0050332">
    <property type="term" value="F:thiamine pyridinylase activity"/>
    <property type="evidence" value="ECO:0007669"/>
    <property type="project" value="UniProtKB-EC"/>
</dbReference>
<reference evidence="2 3" key="1">
    <citation type="submission" date="2016-09" db="EMBL/GenBank/DDBJ databases">
        <title>Streptomyces rubrolavendulae MJM4426 Genome sequencing and assembly.</title>
        <authorList>
            <person name="Kim J.-G."/>
        </authorList>
    </citation>
    <scope>NUCLEOTIDE SEQUENCE [LARGE SCALE GENOMIC DNA]</scope>
    <source>
        <strain evidence="2 3">MJM4426</strain>
    </source>
</reference>
<sequence length="412" mass="43964">MSQALTPKGELAVRAAAPRESGPGELTVALYPYVPDPQLFQDKVSQAWAALGTGYALSFQTYDPYSGPPAPTIDVFAFDCSFSGSLVGEYAVSPLRPDEVDSPEDLYRFARDAATGPDGHFVGIPYLGCCSTLYYRDGDQPLGKPELSLDALFAVLGAAPYPEKEIPAPGQGLIVELRGSTTDACMYQQAWEQLNGGCVPEPPLPAADRLDTRALDALRKLVKMAGVAQAAFRDPGSQRVKWFEAGLGRAMVGFTEWLPSMSPGLRKTVQLRALPLGPGRPTPCYADAIGIRPGLEGEDRAAAVRLANLVASSDLLQSAVSSQYLVPARVSALRNLAQRDPVYARIQRMLDAADPCGFRLGPGGRLWIREVGPKIVSGLLGISMVTPPVSALSAEAPDAFESTPAGIWRRGF</sequence>
<dbReference type="NCBIfam" id="TIGR04541">
    <property type="entry name" value="thiaminase_BcmE"/>
    <property type="match status" value="1"/>
</dbReference>
<dbReference type="SUPFAM" id="SSF53850">
    <property type="entry name" value="Periplasmic binding protein-like II"/>
    <property type="match status" value="1"/>
</dbReference>
<dbReference type="Gene3D" id="3.40.190.10">
    <property type="entry name" value="Periplasmic binding protein-like II"/>
    <property type="match status" value="2"/>
</dbReference>
<evidence type="ECO:0000259" key="1">
    <source>
        <dbReference type="Pfam" id="PF22141"/>
    </source>
</evidence>
<dbReference type="AlphaFoldDB" id="A0A1D8G0L0"/>
<dbReference type="PATRIC" id="fig|285473.5.peg.1879"/>
<dbReference type="Proteomes" id="UP000095349">
    <property type="component" value="Chromosome"/>
</dbReference>
<dbReference type="InterPro" id="IPR030901">
    <property type="entry name" value="Thiaminase_BcmE"/>
</dbReference>
<keyword evidence="3" id="KW-1185">Reference proteome</keyword>
<dbReference type="Pfam" id="PF22141">
    <property type="entry name" value="Thiaminase-1_dom"/>
    <property type="match status" value="1"/>
</dbReference>
<dbReference type="EMBL" id="CP017316">
    <property type="protein sequence ID" value="AOT58980.1"/>
    <property type="molecule type" value="Genomic_DNA"/>
</dbReference>
<dbReference type="OrthoDB" id="2512181at2"/>
<organism evidence="2 3">
    <name type="scientific">Streptomyces rubrolavendulae</name>
    <dbReference type="NCBI Taxonomy" id="285473"/>
    <lineage>
        <taxon>Bacteria</taxon>
        <taxon>Bacillati</taxon>
        <taxon>Actinomycetota</taxon>
        <taxon>Actinomycetes</taxon>
        <taxon>Kitasatosporales</taxon>
        <taxon>Streptomycetaceae</taxon>
        <taxon>Streptomyces</taxon>
    </lineage>
</organism>
<accession>A0A1D8G0L0</accession>
<dbReference type="KEGG" id="srn:A4G23_01805"/>
<dbReference type="RefSeq" id="WP_069976466.1">
    <property type="nucleotide sequence ID" value="NZ_CP017316.1"/>
</dbReference>
<evidence type="ECO:0000313" key="3">
    <source>
        <dbReference type="Proteomes" id="UP000095349"/>
    </source>
</evidence>
<protein>
    <submittedName>
        <fullName evidence="2">Thiaminase-1</fullName>
        <ecNumber evidence="2">2.5.1.2</ecNumber>
    </submittedName>
</protein>